<dbReference type="AlphaFoldDB" id="A0A0F9GQK3"/>
<accession>A0A0F9GQK3</accession>
<dbReference type="EMBL" id="LAZR01017277">
    <property type="protein sequence ID" value="KKM01084.1"/>
    <property type="molecule type" value="Genomic_DNA"/>
</dbReference>
<name>A0A0F9GQK3_9ZZZZ</name>
<comment type="caution">
    <text evidence="1">The sequence shown here is derived from an EMBL/GenBank/DDBJ whole genome shotgun (WGS) entry which is preliminary data.</text>
</comment>
<gene>
    <name evidence="1" type="ORF">LCGC14_1797940</name>
</gene>
<evidence type="ECO:0000313" key="1">
    <source>
        <dbReference type="EMBL" id="KKM01084.1"/>
    </source>
</evidence>
<sequence length="242" mass="26532">MMSMRRTLLSFIAILLVVVVVLVGMQQWRSWRLDRSLAKASRAVAVASSAAAGVGYDPDGDECPPKDPALDEAWSKALSNAALALAQLETVHGPGSPHLHSLNRRIQSSLMVAAVRKEACELAVRKRHQTIARNKKAAKARAELVAKEAKRFREAKAAVAAAVKAGSLVVFAPDPSAFFCQGQQPAYEQYLALEAAAFKFVDNPPWVALQNEVVGWREKLFQARNTEEERRDACNDTLAKRQ</sequence>
<protein>
    <submittedName>
        <fullName evidence="1">Uncharacterized protein</fullName>
    </submittedName>
</protein>
<proteinExistence type="predicted"/>
<reference evidence="1" key="1">
    <citation type="journal article" date="2015" name="Nature">
        <title>Complex archaea that bridge the gap between prokaryotes and eukaryotes.</title>
        <authorList>
            <person name="Spang A."/>
            <person name="Saw J.H."/>
            <person name="Jorgensen S.L."/>
            <person name="Zaremba-Niedzwiedzka K."/>
            <person name="Martijn J."/>
            <person name="Lind A.E."/>
            <person name="van Eijk R."/>
            <person name="Schleper C."/>
            <person name="Guy L."/>
            <person name="Ettema T.J."/>
        </authorList>
    </citation>
    <scope>NUCLEOTIDE SEQUENCE</scope>
</reference>
<organism evidence="1">
    <name type="scientific">marine sediment metagenome</name>
    <dbReference type="NCBI Taxonomy" id="412755"/>
    <lineage>
        <taxon>unclassified sequences</taxon>
        <taxon>metagenomes</taxon>
        <taxon>ecological metagenomes</taxon>
    </lineage>
</organism>